<gene>
    <name evidence="1" type="ORF">L21SP5_01487</name>
</gene>
<evidence type="ECO:0000313" key="1">
    <source>
        <dbReference type="EMBL" id="ALO15135.1"/>
    </source>
</evidence>
<evidence type="ECO:0000313" key="2">
    <source>
        <dbReference type="Proteomes" id="UP000064893"/>
    </source>
</evidence>
<dbReference type="Proteomes" id="UP000064893">
    <property type="component" value="Chromosome"/>
</dbReference>
<dbReference type="GO" id="GO:0006313">
    <property type="term" value="P:DNA transposition"/>
    <property type="evidence" value="ECO:0007669"/>
    <property type="project" value="InterPro"/>
</dbReference>
<protein>
    <submittedName>
        <fullName evidence="1">Transposase</fullName>
    </submittedName>
</protein>
<dbReference type="RefSeq" id="WP_057952621.1">
    <property type="nucleotide sequence ID" value="NZ_CP013118.1"/>
</dbReference>
<dbReference type="GO" id="GO:0003677">
    <property type="term" value="F:DNA binding"/>
    <property type="evidence" value="ECO:0007669"/>
    <property type="project" value="InterPro"/>
</dbReference>
<organism evidence="1 2">
    <name type="scientific">Salinivirga cyanobacteriivorans</name>
    <dbReference type="NCBI Taxonomy" id="1307839"/>
    <lineage>
        <taxon>Bacteria</taxon>
        <taxon>Pseudomonadati</taxon>
        <taxon>Bacteroidota</taxon>
        <taxon>Bacteroidia</taxon>
        <taxon>Bacteroidales</taxon>
        <taxon>Salinivirgaceae</taxon>
        <taxon>Salinivirga</taxon>
    </lineage>
</organism>
<reference evidence="1 2" key="1">
    <citation type="submission" date="2015-11" db="EMBL/GenBank/DDBJ databases">
        <title>Description and complete genome sequence of a novel strain predominating in hypersaline microbial mats and representing a new family of the Bacteriodetes phylum.</title>
        <authorList>
            <person name="Spring S."/>
            <person name="Bunk B."/>
            <person name="Sproer C."/>
            <person name="Klenk H.-P."/>
        </authorList>
    </citation>
    <scope>NUCLEOTIDE SEQUENCE [LARGE SCALE GENOMIC DNA]</scope>
    <source>
        <strain evidence="1 2">L21-Spi-D4</strain>
    </source>
</reference>
<proteinExistence type="predicted"/>
<sequence length="162" mass="18368">MVRVNKCGSEGFAKDITKGIFPNEFSDKDKRQYTTSSETLADGSLNHSIGVMLRSYTNSINNLQRRSGSLFRKKTKAICLNCSKGITPAYCDTEFGTQIYRDVPEKQYPQVCFNYIHQNPVKAGLVRNPEDWEFSSYADYAGLRDGKLVNKEVAKKYVSIRV</sequence>
<dbReference type="Gene3D" id="3.30.70.1290">
    <property type="entry name" value="Transposase IS200-like"/>
    <property type="match status" value="1"/>
</dbReference>
<dbReference type="AlphaFoldDB" id="A0A0S2HYI4"/>
<dbReference type="GO" id="GO:0004803">
    <property type="term" value="F:transposase activity"/>
    <property type="evidence" value="ECO:0007669"/>
    <property type="project" value="InterPro"/>
</dbReference>
<dbReference type="OrthoDB" id="9788881at2"/>
<dbReference type="KEGG" id="blq:L21SP5_01487"/>
<dbReference type="EMBL" id="CP013118">
    <property type="protein sequence ID" value="ALO15135.1"/>
    <property type="molecule type" value="Genomic_DNA"/>
</dbReference>
<keyword evidence="2" id="KW-1185">Reference proteome</keyword>
<name>A0A0S2HYI4_9BACT</name>
<dbReference type="STRING" id="1307839.L21SP5_01487"/>
<accession>A0A0S2HYI4</accession>
<dbReference type="InterPro" id="IPR036515">
    <property type="entry name" value="Transposase_17_sf"/>
</dbReference>